<proteinExistence type="predicted"/>
<dbReference type="Proteomes" id="UP001172684">
    <property type="component" value="Unassembled WGS sequence"/>
</dbReference>
<accession>A0ABQ9NY84</accession>
<comment type="caution">
    <text evidence="2">The sequence shown here is derived from an EMBL/GenBank/DDBJ whole genome shotgun (WGS) entry which is preliminary data.</text>
</comment>
<protein>
    <recommendedName>
        <fullName evidence="4">LITAF domain-containing protein</fullName>
    </recommendedName>
</protein>
<sequence length="117" mass="12582">MCQQTSYTYSCGHSRTALRRCWDPAHQRARLLPHSLSSASMVLPPATTSTTASKKTSTSKTPTPPKNHVIRVGNCPECKRVLASEPRGDLGGCKVEFCVEVEVDEGRGGGPGGEKVR</sequence>
<feature type="compositionally biased region" description="Low complexity" evidence="1">
    <location>
        <begin position="44"/>
        <end position="61"/>
    </location>
</feature>
<gene>
    <name evidence="2" type="ORF">H2201_003082</name>
</gene>
<feature type="region of interest" description="Disordered" evidence="1">
    <location>
        <begin position="34"/>
        <end position="68"/>
    </location>
</feature>
<evidence type="ECO:0008006" key="4">
    <source>
        <dbReference type="Google" id="ProtNLM"/>
    </source>
</evidence>
<name>A0ABQ9NY84_9PEZI</name>
<dbReference type="EMBL" id="JAPDRL010000017">
    <property type="protein sequence ID" value="KAJ9666678.1"/>
    <property type="molecule type" value="Genomic_DNA"/>
</dbReference>
<organism evidence="2 3">
    <name type="scientific">Coniosporium apollinis</name>
    <dbReference type="NCBI Taxonomy" id="61459"/>
    <lineage>
        <taxon>Eukaryota</taxon>
        <taxon>Fungi</taxon>
        <taxon>Dikarya</taxon>
        <taxon>Ascomycota</taxon>
        <taxon>Pezizomycotina</taxon>
        <taxon>Dothideomycetes</taxon>
        <taxon>Dothideomycetes incertae sedis</taxon>
        <taxon>Coniosporium</taxon>
    </lineage>
</organism>
<evidence type="ECO:0000313" key="3">
    <source>
        <dbReference type="Proteomes" id="UP001172684"/>
    </source>
</evidence>
<evidence type="ECO:0000313" key="2">
    <source>
        <dbReference type="EMBL" id="KAJ9666678.1"/>
    </source>
</evidence>
<keyword evidence="3" id="KW-1185">Reference proteome</keyword>
<evidence type="ECO:0000256" key="1">
    <source>
        <dbReference type="SAM" id="MobiDB-lite"/>
    </source>
</evidence>
<reference evidence="2" key="1">
    <citation type="submission" date="2022-10" db="EMBL/GenBank/DDBJ databases">
        <title>Culturing micro-colonial fungi from biological soil crusts in the Mojave desert and describing Neophaeococcomyces mojavensis, and introducing the new genera and species Taxawa tesnikishii.</title>
        <authorList>
            <person name="Kurbessoian T."/>
            <person name="Stajich J.E."/>
        </authorList>
    </citation>
    <scope>NUCLEOTIDE SEQUENCE</scope>
    <source>
        <strain evidence="2">TK_1</strain>
    </source>
</reference>